<reference evidence="2 3" key="1">
    <citation type="submission" date="2024-02" db="EMBL/GenBank/DDBJ databases">
        <authorList>
            <person name="Chen Y."/>
            <person name="Shah S."/>
            <person name="Dougan E. K."/>
            <person name="Thang M."/>
            <person name="Chan C."/>
        </authorList>
    </citation>
    <scope>NUCLEOTIDE SEQUENCE [LARGE SCALE GENOMIC DNA]</scope>
</reference>
<accession>A0ABP0Q0J0</accession>
<name>A0ABP0Q0J0_9DINO</name>
<dbReference type="Proteomes" id="UP001642484">
    <property type="component" value="Unassembled WGS sequence"/>
</dbReference>
<proteinExistence type="predicted"/>
<comment type="caution">
    <text evidence="2">The sequence shown here is derived from an EMBL/GenBank/DDBJ whole genome shotgun (WGS) entry which is preliminary data.</text>
</comment>
<gene>
    <name evidence="2" type="ORF">CCMP2556_LOCUS39713</name>
</gene>
<evidence type="ECO:0000313" key="3">
    <source>
        <dbReference type="Proteomes" id="UP001642484"/>
    </source>
</evidence>
<feature type="region of interest" description="Disordered" evidence="1">
    <location>
        <begin position="25"/>
        <end position="53"/>
    </location>
</feature>
<dbReference type="EMBL" id="CAXAMN010023806">
    <property type="protein sequence ID" value="CAK9081098.1"/>
    <property type="molecule type" value="Genomic_DNA"/>
</dbReference>
<organism evidence="2 3">
    <name type="scientific">Durusdinium trenchii</name>
    <dbReference type="NCBI Taxonomy" id="1381693"/>
    <lineage>
        <taxon>Eukaryota</taxon>
        <taxon>Sar</taxon>
        <taxon>Alveolata</taxon>
        <taxon>Dinophyceae</taxon>
        <taxon>Suessiales</taxon>
        <taxon>Symbiodiniaceae</taxon>
        <taxon>Durusdinium</taxon>
    </lineage>
</organism>
<keyword evidence="3" id="KW-1185">Reference proteome</keyword>
<protein>
    <submittedName>
        <fullName evidence="2">Uncharacterized protein</fullName>
    </submittedName>
</protein>
<sequence length="148" mass="16289">MGCKTSSPRSEVVKAESEDLLRVELGDDGLDVSKETSLTTDPARASSHASTESMDLVDKLKSFHSMDLVDKDFPELDGVPPVRSTHASYVAELDHFLSDVNGEKLQWSVRQKLRIHSWKQHHVRFSPTPDASCGASSASRGKRIIVSV</sequence>
<evidence type="ECO:0000313" key="2">
    <source>
        <dbReference type="EMBL" id="CAK9081098.1"/>
    </source>
</evidence>
<evidence type="ECO:0000256" key="1">
    <source>
        <dbReference type="SAM" id="MobiDB-lite"/>
    </source>
</evidence>